<dbReference type="EMBL" id="GACK01009451">
    <property type="protein sequence ID" value="JAA55583.1"/>
    <property type="molecule type" value="mRNA"/>
</dbReference>
<reference evidence="1" key="2">
    <citation type="journal article" date="2015" name="J. Proteomics">
        <title>Sexual differences in the sialomes of the zebra tick, Rhipicephalus pulchellus.</title>
        <authorList>
            <person name="Tan A.W."/>
            <person name="Francischetti I.M."/>
            <person name="Slovak M."/>
            <person name="Kini R.M."/>
            <person name="Ribeiro J.M."/>
        </authorList>
    </citation>
    <scope>NUCLEOTIDE SEQUENCE</scope>
    <source>
        <tissue evidence="1">Salivary gland</tissue>
    </source>
</reference>
<reference evidence="1" key="1">
    <citation type="submission" date="2012-11" db="EMBL/GenBank/DDBJ databases">
        <authorList>
            <person name="Lucero-Rivera Y.E."/>
            <person name="Tovar-Ramirez D."/>
        </authorList>
    </citation>
    <scope>NUCLEOTIDE SEQUENCE</scope>
    <source>
        <tissue evidence="1">Salivary gland</tissue>
    </source>
</reference>
<accession>L7LXG7</accession>
<name>L7LXG7_RHIPC</name>
<dbReference type="AlphaFoldDB" id="L7LXG7"/>
<protein>
    <submittedName>
        <fullName evidence="1">Uncharacterized protein</fullName>
    </submittedName>
</protein>
<sequence>MVGTAKTIRRAAVAVTVAAAASKLFARIGVAYGGSAGSNVGTRLSLLEAARRFASRQSSALSRAVRRRDERAVTRERSCELASWNIVQLQPDARNFIRLLAR</sequence>
<proteinExistence type="evidence at transcript level"/>
<evidence type="ECO:0000313" key="1">
    <source>
        <dbReference type="EMBL" id="JAA55583.1"/>
    </source>
</evidence>
<organism evidence="1">
    <name type="scientific">Rhipicephalus pulchellus</name>
    <name type="common">Yellow backed tick</name>
    <name type="synonym">Dermacentor pulchellus</name>
    <dbReference type="NCBI Taxonomy" id="72859"/>
    <lineage>
        <taxon>Eukaryota</taxon>
        <taxon>Metazoa</taxon>
        <taxon>Ecdysozoa</taxon>
        <taxon>Arthropoda</taxon>
        <taxon>Chelicerata</taxon>
        <taxon>Arachnida</taxon>
        <taxon>Acari</taxon>
        <taxon>Parasitiformes</taxon>
        <taxon>Ixodida</taxon>
        <taxon>Ixodoidea</taxon>
        <taxon>Ixodidae</taxon>
        <taxon>Rhipicephalinae</taxon>
        <taxon>Rhipicephalus</taxon>
        <taxon>Rhipicephalus</taxon>
    </lineage>
</organism>